<dbReference type="EMBL" id="BGZK01000033">
    <property type="protein sequence ID" value="GBP09069.1"/>
    <property type="molecule type" value="Genomic_DNA"/>
</dbReference>
<protein>
    <submittedName>
        <fullName evidence="1">Uncharacterized protein</fullName>
    </submittedName>
</protein>
<proteinExistence type="predicted"/>
<reference evidence="1 2" key="1">
    <citation type="journal article" date="2019" name="Commun. Biol.">
        <title>The bagworm genome reveals a unique fibroin gene that provides high tensile strength.</title>
        <authorList>
            <person name="Kono N."/>
            <person name="Nakamura H."/>
            <person name="Ohtoshi R."/>
            <person name="Tomita M."/>
            <person name="Numata K."/>
            <person name="Arakawa K."/>
        </authorList>
    </citation>
    <scope>NUCLEOTIDE SEQUENCE [LARGE SCALE GENOMIC DNA]</scope>
</reference>
<evidence type="ECO:0000313" key="2">
    <source>
        <dbReference type="Proteomes" id="UP000299102"/>
    </source>
</evidence>
<dbReference type="Proteomes" id="UP000299102">
    <property type="component" value="Unassembled WGS sequence"/>
</dbReference>
<evidence type="ECO:0000313" key="1">
    <source>
        <dbReference type="EMBL" id="GBP09069.1"/>
    </source>
</evidence>
<organism evidence="1 2">
    <name type="scientific">Eumeta variegata</name>
    <name type="common">Bagworm moth</name>
    <name type="synonym">Eumeta japonica</name>
    <dbReference type="NCBI Taxonomy" id="151549"/>
    <lineage>
        <taxon>Eukaryota</taxon>
        <taxon>Metazoa</taxon>
        <taxon>Ecdysozoa</taxon>
        <taxon>Arthropoda</taxon>
        <taxon>Hexapoda</taxon>
        <taxon>Insecta</taxon>
        <taxon>Pterygota</taxon>
        <taxon>Neoptera</taxon>
        <taxon>Endopterygota</taxon>
        <taxon>Lepidoptera</taxon>
        <taxon>Glossata</taxon>
        <taxon>Ditrysia</taxon>
        <taxon>Tineoidea</taxon>
        <taxon>Psychidae</taxon>
        <taxon>Oiketicinae</taxon>
        <taxon>Eumeta</taxon>
    </lineage>
</organism>
<name>A0A4C1T3I9_EUMVA</name>
<dbReference type="AlphaFoldDB" id="A0A4C1T3I9"/>
<comment type="caution">
    <text evidence="1">The sequence shown here is derived from an EMBL/GenBank/DDBJ whole genome shotgun (WGS) entry which is preliminary data.</text>
</comment>
<keyword evidence="2" id="KW-1185">Reference proteome</keyword>
<sequence>MKSLAFRGKERESCKAFSWREAQRAAARPMLLGLSRLTRIELDSCARIDRCAVRYRPRRRPRPRTGPAVPPLSSMGILAIVPAIWPGPDKGYLVRVNNGRHARGPRASTALLMLNSV</sequence>
<accession>A0A4C1T3I9</accession>
<gene>
    <name evidence="1" type="ORF">EVAR_78400_1</name>
</gene>